<feature type="region of interest" description="Disordered" evidence="1">
    <location>
        <begin position="33"/>
        <end position="66"/>
    </location>
</feature>
<protein>
    <submittedName>
        <fullName evidence="2">Uncharacterized protein</fullName>
    </submittedName>
</protein>
<gene>
    <name evidence="2" type="ORF">F7P80_11030</name>
</gene>
<evidence type="ECO:0000313" key="2">
    <source>
        <dbReference type="EMBL" id="KAB0586162.1"/>
    </source>
</evidence>
<feature type="compositionally biased region" description="Basic and acidic residues" evidence="1">
    <location>
        <begin position="33"/>
        <end position="43"/>
    </location>
</feature>
<dbReference type="RefSeq" id="WP_151044749.1">
    <property type="nucleotide sequence ID" value="NZ_VZOT01000007.1"/>
</dbReference>
<reference evidence="2" key="1">
    <citation type="submission" date="2019-09" db="EMBL/GenBank/DDBJ databases">
        <title>Draft genome sequences of 48 bacterial type strains from the CCUG.</title>
        <authorList>
            <person name="Tunovic T."/>
            <person name="Pineiro-Iglesias B."/>
            <person name="Unosson C."/>
            <person name="Inganas E."/>
            <person name="Ohlen M."/>
            <person name="Cardew S."/>
            <person name="Jensie-Markopoulos S."/>
            <person name="Salva-Serra F."/>
            <person name="Jaen-Luchoro D."/>
            <person name="Karlsson R."/>
            <person name="Svensson-Stadler L."/>
            <person name="Chun J."/>
            <person name="Moore E."/>
        </authorList>
    </citation>
    <scope>NUCLEOTIDE SEQUENCE</scope>
    <source>
        <strain evidence="2">CCUG 15333</strain>
    </source>
</reference>
<proteinExistence type="predicted"/>
<dbReference type="EMBL" id="VZOT01000007">
    <property type="protein sequence ID" value="KAB0586162.1"/>
    <property type="molecule type" value="Genomic_DNA"/>
</dbReference>
<sequence length="66" mass="7733">MTPAYIRWRCERIEQLLKTMGRREALEVIKAEELEKPWEHDPRPAPSPLLRGDAWHGLNPPHLQPA</sequence>
<accession>A0A6A1R1D8</accession>
<name>A0A6A1R1D8_9BURK</name>
<evidence type="ECO:0000256" key="1">
    <source>
        <dbReference type="SAM" id="MobiDB-lite"/>
    </source>
</evidence>
<organism evidence="2">
    <name type="scientific">Comamonas kerstersii</name>
    <dbReference type="NCBI Taxonomy" id="225992"/>
    <lineage>
        <taxon>Bacteria</taxon>
        <taxon>Pseudomonadati</taxon>
        <taxon>Pseudomonadota</taxon>
        <taxon>Betaproteobacteria</taxon>
        <taxon>Burkholderiales</taxon>
        <taxon>Comamonadaceae</taxon>
        <taxon>Comamonas</taxon>
    </lineage>
</organism>
<dbReference type="AlphaFoldDB" id="A0A6A1R1D8"/>
<comment type="caution">
    <text evidence="2">The sequence shown here is derived from an EMBL/GenBank/DDBJ whole genome shotgun (WGS) entry which is preliminary data.</text>
</comment>